<feature type="domain" description="Luciferase-like" evidence="5">
    <location>
        <begin position="19"/>
        <end position="239"/>
    </location>
</feature>
<proteinExistence type="predicted"/>
<keyword evidence="1" id="KW-0285">Flavoprotein</keyword>
<dbReference type="InterPro" id="IPR011251">
    <property type="entry name" value="Luciferase-like_dom"/>
</dbReference>
<keyword evidence="7" id="KW-1185">Reference proteome</keyword>
<dbReference type="KEGG" id="sace:GIY23_14915"/>
<accession>A0A5Q3Q822</accession>
<dbReference type="PANTHER" id="PTHR42847">
    <property type="entry name" value="ALKANESULFONATE MONOOXYGENASE"/>
    <property type="match status" value="1"/>
</dbReference>
<dbReference type="InterPro" id="IPR019921">
    <property type="entry name" value="Lucif-like_OxRdtase_Rv2161c"/>
</dbReference>
<reference evidence="7" key="1">
    <citation type="submission" date="2019-11" db="EMBL/GenBank/DDBJ databases">
        <title>The complete genome sequence of Saccharopolyspora sp. E2A.</title>
        <authorList>
            <person name="Zhang G."/>
        </authorList>
    </citation>
    <scope>NUCLEOTIDE SEQUENCE [LARGE SCALE GENOMIC DNA]</scope>
    <source>
        <strain evidence="7">E2A</strain>
    </source>
</reference>
<evidence type="ECO:0000256" key="2">
    <source>
        <dbReference type="ARBA" id="ARBA00022643"/>
    </source>
</evidence>
<dbReference type="InterPro" id="IPR036661">
    <property type="entry name" value="Luciferase-like_sf"/>
</dbReference>
<dbReference type="RefSeq" id="WP_154077214.1">
    <property type="nucleotide sequence ID" value="NZ_CP045929.1"/>
</dbReference>
<evidence type="ECO:0000313" key="7">
    <source>
        <dbReference type="Proteomes" id="UP000371041"/>
    </source>
</evidence>
<protein>
    <submittedName>
        <fullName evidence="6">TIGR03619 family F420-dependent LLM class oxidoreductase</fullName>
        <ecNumber evidence="6">1.-.-.-</ecNumber>
    </submittedName>
</protein>
<dbReference type="Proteomes" id="UP000371041">
    <property type="component" value="Chromosome"/>
</dbReference>
<evidence type="ECO:0000259" key="5">
    <source>
        <dbReference type="Pfam" id="PF00296"/>
    </source>
</evidence>
<sequence length="300" mass="32079">MRLGLALPQLGHFADPSLIGTVAAEAERMGYESLWVGERLHAPLDPLTPYPGGGGMPELFRASIDPVLALTLAASHTSRALLGSSTLNAPLYSPMQLARSFAGIDQLSGGRLLVGLGLGWCRDEYDAAGVPWHERGARLDETLDVLETLWSQDPVKFEGKFWTISPGTFQPKPVQHPPPVYLGGVSPAAFRRIGRRADGWLGVPMPVEMLRAVLGDIAEHARAADRDPAAVRSVIRVNAELTDHAGEGGGPHRGTVEEIGEYLRGLAALGIADAFVDLQFTTSTPEELLDAAQRIRAACA</sequence>
<evidence type="ECO:0000256" key="4">
    <source>
        <dbReference type="ARBA" id="ARBA00023033"/>
    </source>
</evidence>
<dbReference type="GO" id="GO:0008726">
    <property type="term" value="F:alkanesulfonate monooxygenase activity"/>
    <property type="evidence" value="ECO:0007669"/>
    <property type="project" value="TreeGrafter"/>
</dbReference>
<keyword evidence="3 6" id="KW-0560">Oxidoreductase</keyword>
<gene>
    <name evidence="6" type="ORF">GIY23_14915</name>
</gene>
<organism evidence="6 7">
    <name type="scientific">Allosaccharopolyspora coralli</name>
    <dbReference type="NCBI Taxonomy" id="2665642"/>
    <lineage>
        <taxon>Bacteria</taxon>
        <taxon>Bacillati</taxon>
        <taxon>Actinomycetota</taxon>
        <taxon>Actinomycetes</taxon>
        <taxon>Pseudonocardiales</taxon>
        <taxon>Pseudonocardiaceae</taxon>
        <taxon>Allosaccharopolyspora</taxon>
    </lineage>
</organism>
<dbReference type="Gene3D" id="3.20.20.30">
    <property type="entry name" value="Luciferase-like domain"/>
    <property type="match status" value="1"/>
</dbReference>
<dbReference type="AlphaFoldDB" id="A0A5Q3Q822"/>
<evidence type="ECO:0000313" key="6">
    <source>
        <dbReference type="EMBL" id="QGK70632.1"/>
    </source>
</evidence>
<evidence type="ECO:0000256" key="3">
    <source>
        <dbReference type="ARBA" id="ARBA00023002"/>
    </source>
</evidence>
<dbReference type="EC" id="1.-.-.-" evidence="6"/>
<evidence type="ECO:0000256" key="1">
    <source>
        <dbReference type="ARBA" id="ARBA00022630"/>
    </source>
</evidence>
<keyword evidence="4" id="KW-0503">Monooxygenase</keyword>
<dbReference type="NCBIfam" id="TIGR03619">
    <property type="entry name" value="F420_Rv2161c"/>
    <property type="match status" value="1"/>
</dbReference>
<dbReference type="InterPro" id="IPR050172">
    <property type="entry name" value="SsuD_RutA_monooxygenase"/>
</dbReference>
<dbReference type="SUPFAM" id="SSF51679">
    <property type="entry name" value="Bacterial luciferase-like"/>
    <property type="match status" value="1"/>
</dbReference>
<keyword evidence="2" id="KW-0288">FMN</keyword>
<dbReference type="PANTHER" id="PTHR42847:SF4">
    <property type="entry name" value="ALKANESULFONATE MONOOXYGENASE-RELATED"/>
    <property type="match status" value="1"/>
</dbReference>
<dbReference type="EMBL" id="CP045929">
    <property type="protein sequence ID" value="QGK70632.1"/>
    <property type="molecule type" value="Genomic_DNA"/>
</dbReference>
<dbReference type="GO" id="GO:0046306">
    <property type="term" value="P:alkanesulfonate catabolic process"/>
    <property type="evidence" value="ECO:0007669"/>
    <property type="project" value="TreeGrafter"/>
</dbReference>
<name>A0A5Q3Q822_9PSEU</name>
<dbReference type="Pfam" id="PF00296">
    <property type="entry name" value="Bac_luciferase"/>
    <property type="match status" value="1"/>
</dbReference>